<dbReference type="Proteomes" id="UP000626109">
    <property type="component" value="Unassembled WGS sequence"/>
</dbReference>
<evidence type="ECO:0000313" key="2">
    <source>
        <dbReference type="Proteomes" id="UP000626109"/>
    </source>
</evidence>
<feature type="non-terminal residue" evidence="1">
    <location>
        <position position="604"/>
    </location>
</feature>
<dbReference type="EMBL" id="CAJNNW010034967">
    <property type="protein sequence ID" value="CAE8724879.1"/>
    <property type="molecule type" value="Genomic_DNA"/>
</dbReference>
<comment type="caution">
    <text evidence="1">The sequence shown here is derived from an EMBL/GenBank/DDBJ whole genome shotgun (WGS) entry which is preliminary data.</text>
</comment>
<protein>
    <submittedName>
        <fullName evidence="1">Uncharacterized protein</fullName>
    </submittedName>
</protein>
<dbReference type="AlphaFoldDB" id="A0A813LBT9"/>
<reference evidence="1" key="1">
    <citation type="submission" date="2021-02" db="EMBL/GenBank/DDBJ databases">
        <authorList>
            <person name="Dougan E. K."/>
            <person name="Rhodes N."/>
            <person name="Thang M."/>
            <person name="Chan C."/>
        </authorList>
    </citation>
    <scope>NUCLEOTIDE SEQUENCE</scope>
</reference>
<dbReference type="SUPFAM" id="SSF52047">
    <property type="entry name" value="RNI-like"/>
    <property type="match status" value="1"/>
</dbReference>
<proteinExistence type="predicted"/>
<dbReference type="InterPro" id="IPR032675">
    <property type="entry name" value="LRR_dom_sf"/>
</dbReference>
<evidence type="ECO:0000313" key="1">
    <source>
        <dbReference type="EMBL" id="CAE8724879.1"/>
    </source>
</evidence>
<accession>A0A813LBT9</accession>
<dbReference type="Gene3D" id="3.80.10.10">
    <property type="entry name" value="Ribonuclease Inhibitor"/>
    <property type="match status" value="1"/>
</dbReference>
<gene>
    <name evidence="1" type="ORF">PGLA2088_LOCUS43884</name>
</gene>
<organism evidence="1 2">
    <name type="scientific">Polarella glacialis</name>
    <name type="common">Dinoflagellate</name>
    <dbReference type="NCBI Taxonomy" id="89957"/>
    <lineage>
        <taxon>Eukaryota</taxon>
        <taxon>Sar</taxon>
        <taxon>Alveolata</taxon>
        <taxon>Dinophyceae</taxon>
        <taxon>Suessiales</taxon>
        <taxon>Suessiaceae</taxon>
        <taxon>Polarella</taxon>
    </lineage>
</organism>
<name>A0A813LBT9_POLGL</name>
<sequence>IDHEGESLTDPSVLKDFGSWLDTQLEERFGQGQALPRVTASMLNFSRCNLGDEAVQDLVDYLYSRDVAVQTLKLFRNSIADNGAWALGQFLAHSPEPVHEVHLSHNAMSERGVCSLLETIARSGQYPYSAVVGRRSGSGKSPVWLRVEHNCIDWGVIEHRLNRNLRWTTAESRDGWSSTNNGMAPSVCLHSSYRNQYPGRGPQDWGQQEHQDWGHDDWSVDGFPQGHQLEAPVAAKASVALDGSFLLAALQGGKQGVVEDQPLPAMPAQKAAAKLGEGRSDQLLTPAVDAGAATEEAPLYTFLDAGVVCQMLTREDGLFRFQGLANLCAQGHMKCSPTDGRALPKWLDPVQEHECIMFAITDMVMEQLNELAAGDPVLRLELERFRAGAPESRLQRCLEWGILEVLETTLHTQMMRLTSEHERRSKELNLSQHALKMLDFVCLWQTQIESEGRVLLLTSDASLRHFGAEVASAKPRSQWPVVLLLDELNALFQQDTARGGKLIFEASHQPGVVRQFCGAALSASILQKVAADVACGNSIAQRADGNDSVVLRQELLQAVNVVSTAMNFLRTGNFGGMQAAEAGRCLRSMEEALARWQALLRNVN</sequence>